<proteinExistence type="predicted"/>
<dbReference type="RefSeq" id="WP_091544787.1">
    <property type="nucleotide sequence ID" value="NZ_FONY01000016.1"/>
</dbReference>
<dbReference type="OrthoDB" id="9804995at2"/>
<dbReference type="InterPro" id="IPR036942">
    <property type="entry name" value="Beta-barrel_TonB_sf"/>
</dbReference>
<dbReference type="Gene3D" id="2.40.170.20">
    <property type="entry name" value="TonB-dependent receptor, beta-barrel domain"/>
    <property type="match status" value="1"/>
</dbReference>
<keyword evidence="4" id="KW-0121">Carboxypeptidase</keyword>
<comment type="subcellular location">
    <subcellularLocation>
        <location evidence="1">Cell outer membrane</location>
    </subcellularLocation>
</comment>
<dbReference type="Pfam" id="PF13715">
    <property type="entry name" value="CarbopepD_reg_2"/>
    <property type="match status" value="1"/>
</dbReference>
<dbReference type="SUPFAM" id="SSF56935">
    <property type="entry name" value="Porins"/>
    <property type="match status" value="1"/>
</dbReference>
<evidence type="ECO:0000313" key="4">
    <source>
        <dbReference type="EMBL" id="SFF10800.1"/>
    </source>
</evidence>
<dbReference type="InterPro" id="IPR008969">
    <property type="entry name" value="CarboxyPept-like_regulatory"/>
</dbReference>
<keyword evidence="4" id="KW-0645">Protease</keyword>
<dbReference type="GO" id="GO:0009279">
    <property type="term" value="C:cell outer membrane"/>
    <property type="evidence" value="ECO:0007669"/>
    <property type="project" value="UniProtKB-SubCell"/>
</dbReference>
<dbReference type="GO" id="GO:0004180">
    <property type="term" value="F:carboxypeptidase activity"/>
    <property type="evidence" value="ECO:0007669"/>
    <property type="project" value="UniProtKB-KW"/>
</dbReference>
<protein>
    <submittedName>
        <fullName evidence="4">Carboxypeptidase regulatory-like domain-containing protein</fullName>
    </submittedName>
</protein>
<keyword evidence="5" id="KW-1185">Reference proteome</keyword>
<reference evidence="5" key="1">
    <citation type="submission" date="2016-10" db="EMBL/GenBank/DDBJ databases">
        <authorList>
            <person name="Varghese N."/>
            <person name="Submissions S."/>
        </authorList>
    </citation>
    <scope>NUCLEOTIDE SEQUENCE [LARGE SCALE GENOMIC DNA]</scope>
    <source>
        <strain>GEY</strain>
        <strain evidence="5">DSM 9560</strain>
    </source>
</reference>
<evidence type="ECO:0000256" key="3">
    <source>
        <dbReference type="ARBA" id="ARBA00023237"/>
    </source>
</evidence>
<dbReference type="AlphaFoldDB" id="A0A1I2G1F3"/>
<dbReference type="SUPFAM" id="SSF49464">
    <property type="entry name" value="Carboxypeptidase regulatory domain-like"/>
    <property type="match status" value="1"/>
</dbReference>
<dbReference type="Gene3D" id="2.60.40.1120">
    <property type="entry name" value="Carboxypeptidase-like, regulatory domain"/>
    <property type="match status" value="1"/>
</dbReference>
<evidence type="ECO:0000256" key="1">
    <source>
        <dbReference type="ARBA" id="ARBA00004442"/>
    </source>
</evidence>
<evidence type="ECO:0000313" key="5">
    <source>
        <dbReference type="Proteomes" id="UP000199513"/>
    </source>
</evidence>
<dbReference type="STRING" id="1003.SAMN04488541_101617"/>
<accession>A0A1I2G1F3</accession>
<evidence type="ECO:0000256" key="2">
    <source>
        <dbReference type="ARBA" id="ARBA00023136"/>
    </source>
</evidence>
<keyword evidence="3" id="KW-0998">Cell outer membrane</keyword>
<dbReference type="EMBL" id="FONY01000016">
    <property type="protein sequence ID" value="SFF10800.1"/>
    <property type="molecule type" value="Genomic_DNA"/>
</dbReference>
<keyword evidence="2" id="KW-0472">Membrane</keyword>
<name>A0A1I2G1F3_9BACT</name>
<gene>
    <name evidence="4" type="ORF">SAMN04488541_101617</name>
</gene>
<keyword evidence="4" id="KW-0378">Hydrolase</keyword>
<organism evidence="4 5">
    <name type="scientific">Thermoflexibacter ruber</name>
    <dbReference type="NCBI Taxonomy" id="1003"/>
    <lineage>
        <taxon>Bacteria</taxon>
        <taxon>Pseudomonadati</taxon>
        <taxon>Bacteroidota</taxon>
        <taxon>Cytophagia</taxon>
        <taxon>Cytophagales</taxon>
        <taxon>Thermoflexibacteraceae</taxon>
        <taxon>Thermoflexibacter</taxon>
    </lineage>
</organism>
<sequence length="783" mass="89545">MKKNVLIFILLFPYISYSQLITQTIRGKVIDKASNEALVGAMVFLPQTSPMLGTATDEQGNFRIEKVPVGRHLLKVKFVGYEDFAIPELQVNAGKEVILTIELTESLKEMDAVTVLAETSKSQPLNEMIAISGRTFSVEETQRYAAAFNDPLRMAASYAGVIAASEANNQIIIRGNSPVGLLWRLEGIDIPNPNHFASEGSAGGGISMLSAQVLANSDFMTSAFPAEYGNAISGAFDLKLRKGNNEKREITTQISVIGLDIAVESPLSKNKNASFLINYRYSTLGLVSKVVTLRSGLITFQDLSFNLHLPTKTLGSFTIFGLGGISQQFVQAVADSARWKQNGSLRNQRSYDYQMGVIGFTHTYNFRTNTYLKTMLALSDGGNQFIEKRYNNRYELFENRNNRYFEHRITFSAMLNHKFNAKSTWRSGFFLKNIGYDLLNRSRPAENQPLRDNLLEKNRAMLWQLYSQWKYRINEAITFQTGLHFLYFGLNQKYTLEPRASLRYEISPQHAITLGYGLHAQHHPIGTYFANVRASDRSINQANINLDFTKSHHFVLGYDWVMNENWRSKIETYHQSLFNVPINPNPTSTFSILNQLSGFVTDSLVNKGKGRNYGLEWTLERFFSNNYYFLFSSSLYESKYTTADGKERNTRFNGKFAHSLTTGKEWLLNKNRQVHTLGINLRIVYTGGFRYTPINLEASRRAGREVGFADKVNEAQLPDYFRTDLRLSWKKDKQNYSRTFAIDIQNLTNRENVFRLYYDNSIKDINTEYQFPFLPYFLYKVDF</sequence>
<dbReference type="Proteomes" id="UP000199513">
    <property type="component" value="Unassembled WGS sequence"/>
</dbReference>